<dbReference type="GO" id="GO:0003700">
    <property type="term" value="F:DNA-binding transcription factor activity"/>
    <property type="evidence" value="ECO:0000318"/>
    <property type="project" value="GO_Central"/>
</dbReference>
<dbReference type="InParanoid" id="F6YJR3"/>
<dbReference type="InterPro" id="IPR001356">
    <property type="entry name" value="HD"/>
</dbReference>
<dbReference type="InterPro" id="IPR020479">
    <property type="entry name" value="HD_metazoa"/>
</dbReference>
<feature type="region of interest" description="Disordered" evidence="8">
    <location>
        <begin position="1"/>
        <end position="47"/>
    </location>
</feature>
<feature type="compositionally biased region" description="Polar residues" evidence="8">
    <location>
        <begin position="383"/>
        <end position="394"/>
    </location>
</feature>
<evidence type="ECO:0000313" key="11">
    <source>
        <dbReference type="Proteomes" id="UP000008144"/>
    </source>
</evidence>
<protein>
    <recommendedName>
        <fullName evidence="9">Homeobox domain-containing protein</fullName>
    </recommendedName>
</protein>
<dbReference type="PRINTS" id="PR00024">
    <property type="entry name" value="HOMEOBOX"/>
</dbReference>
<evidence type="ECO:0000256" key="5">
    <source>
        <dbReference type="ARBA" id="ARBA00023242"/>
    </source>
</evidence>
<organism evidence="10 11">
    <name type="scientific">Ciona intestinalis</name>
    <name type="common">Transparent sea squirt</name>
    <name type="synonym">Ascidia intestinalis</name>
    <dbReference type="NCBI Taxonomy" id="7719"/>
    <lineage>
        <taxon>Eukaryota</taxon>
        <taxon>Metazoa</taxon>
        <taxon>Chordata</taxon>
        <taxon>Tunicata</taxon>
        <taxon>Ascidiacea</taxon>
        <taxon>Phlebobranchia</taxon>
        <taxon>Cionidae</taxon>
        <taxon>Ciona</taxon>
    </lineage>
</organism>
<accession>F6YJR3</accession>
<dbReference type="Ensembl" id="ENSCINT00000015052.3">
    <property type="protein sequence ID" value="ENSCINP00000015052.3"/>
    <property type="gene ID" value="ENSCING00000007334.3"/>
</dbReference>
<dbReference type="GO" id="GO:0005634">
    <property type="term" value="C:nucleus"/>
    <property type="evidence" value="ECO:0000318"/>
    <property type="project" value="GO_Central"/>
</dbReference>
<dbReference type="PANTHER" id="PTHR24332">
    <property type="entry name" value="HOMEOBOX PROTEIN CDX"/>
    <property type="match status" value="1"/>
</dbReference>
<keyword evidence="11" id="KW-1185">Reference proteome</keyword>
<keyword evidence="4 6" id="KW-0371">Homeobox</keyword>
<evidence type="ECO:0000313" key="10">
    <source>
        <dbReference type="Ensembl" id="ENSCINP00000015052.3"/>
    </source>
</evidence>
<evidence type="ECO:0000256" key="3">
    <source>
        <dbReference type="ARBA" id="ARBA00023125"/>
    </source>
</evidence>
<keyword evidence="5 6" id="KW-0539">Nucleus</keyword>
<feature type="compositionally biased region" description="Polar residues" evidence="8">
    <location>
        <begin position="8"/>
        <end position="21"/>
    </location>
</feature>
<dbReference type="SMART" id="SM00389">
    <property type="entry name" value="HOX"/>
    <property type="match status" value="1"/>
</dbReference>
<evidence type="ECO:0000256" key="6">
    <source>
        <dbReference type="PROSITE-ProRule" id="PRU00108"/>
    </source>
</evidence>
<dbReference type="GO" id="GO:0048565">
    <property type="term" value="P:digestive tract development"/>
    <property type="evidence" value="ECO:0000318"/>
    <property type="project" value="GO_Central"/>
</dbReference>
<dbReference type="Pfam" id="PF00046">
    <property type="entry name" value="Homeodomain"/>
    <property type="match status" value="1"/>
</dbReference>
<comment type="similarity">
    <text evidence="2">Belongs to the Caudal homeobox family.</text>
</comment>
<reference evidence="10" key="4">
    <citation type="submission" date="2025-09" db="UniProtKB">
        <authorList>
            <consortium name="Ensembl"/>
        </authorList>
    </citation>
    <scope>IDENTIFICATION</scope>
</reference>
<dbReference type="GeneTree" id="ENSGT00940000164078"/>
<dbReference type="GO" id="GO:0000981">
    <property type="term" value="F:DNA-binding transcription factor activity, RNA polymerase II-specific"/>
    <property type="evidence" value="ECO:0007669"/>
    <property type="project" value="InterPro"/>
</dbReference>
<feature type="domain" description="Homeobox" evidence="9">
    <location>
        <begin position="213"/>
        <end position="273"/>
    </location>
</feature>
<dbReference type="GO" id="GO:0009948">
    <property type="term" value="P:anterior/posterior axis specification"/>
    <property type="evidence" value="ECO:0000318"/>
    <property type="project" value="GO_Central"/>
</dbReference>
<dbReference type="STRING" id="7719.ENSCINP00000015052"/>
<evidence type="ECO:0000256" key="1">
    <source>
        <dbReference type="ARBA" id="ARBA00004123"/>
    </source>
</evidence>
<dbReference type="Gene3D" id="1.10.10.60">
    <property type="entry name" value="Homeodomain-like"/>
    <property type="match status" value="1"/>
</dbReference>
<dbReference type="GO" id="GO:0009880">
    <property type="term" value="P:embryonic pattern specification"/>
    <property type="evidence" value="ECO:0000318"/>
    <property type="project" value="GO_Central"/>
</dbReference>
<feature type="DNA-binding region" description="Homeobox" evidence="6">
    <location>
        <begin position="215"/>
        <end position="274"/>
    </location>
</feature>
<feature type="region of interest" description="Disordered" evidence="8">
    <location>
        <begin position="368"/>
        <end position="394"/>
    </location>
</feature>
<dbReference type="GO" id="GO:0006357">
    <property type="term" value="P:regulation of transcription by RNA polymerase II"/>
    <property type="evidence" value="ECO:0000318"/>
    <property type="project" value="GO_Central"/>
</dbReference>
<dbReference type="InterPro" id="IPR017970">
    <property type="entry name" value="Homeobox_CS"/>
</dbReference>
<dbReference type="InterPro" id="IPR009057">
    <property type="entry name" value="Homeodomain-like_sf"/>
</dbReference>
<evidence type="ECO:0000259" key="9">
    <source>
        <dbReference type="PROSITE" id="PS50071"/>
    </source>
</evidence>
<reference evidence="11" key="1">
    <citation type="journal article" date="2002" name="Science">
        <title>The draft genome of Ciona intestinalis: insights into chordate and vertebrate origins.</title>
        <authorList>
            <person name="Dehal P."/>
            <person name="Satou Y."/>
            <person name="Campbell R.K."/>
            <person name="Chapman J."/>
            <person name="Degnan B."/>
            <person name="De Tomaso A."/>
            <person name="Davidson B."/>
            <person name="Di Gregorio A."/>
            <person name="Gelpke M."/>
            <person name="Goodstein D.M."/>
            <person name="Harafuji N."/>
            <person name="Hastings K.E."/>
            <person name="Ho I."/>
            <person name="Hotta K."/>
            <person name="Huang W."/>
            <person name="Kawashima T."/>
            <person name="Lemaire P."/>
            <person name="Martinez D."/>
            <person name="Meinertzhagen I.A."/>
            <person name="Necula S."/>
            <person name="Nonaka M."/>
            <person name="Putnam N."/>
            <person name="Rash S."/>
            <person name="Saiga H."/>
            <person name="Satake M."/>
            <person name="Terry A."/>
            <person name="Yamada L."/>
            <person name="Wang H.G."/>
            <person name="Awazu S."/>
            <person name="Azumi K."/>
            <person name="Boore J."/>
            <person name="Branno M."/>
            <person name="Chin-Bow S."/>
            <person name="DeSantis R."/>
            <person name="Doyle S."/>
            <person name="Francino P."/>
            <person name="Keys D.N."/>
            <person name="Haga S."/>
            <person name="Hayashi H."/>
            <person name="Hino K."/>
            <person name="Imai K.S."/>
            <person name="Inaba K."/>
            <person name="Kano S."/>
            <person name="Kobayashi K."/>
            <person name="Kobayashi M."/>
            <person name="Lee B.I."/>
            <person name="Makabe K.W."/>
            <person name="Manohar C."/>
            <person name="Matassi G."/>
            <person name="Medina M."/>
            <person name="Mochizuki Y."/>
            <person name="Mount S."/>
            <person name="Morishita T."/>
            <person name="Miura S."/>
            <person name="Nakayama A."/>
            <person name="Nishizaka S."/>
            <person name="Nomoto H."/>
            <person name="Ohta F."/>
            <person name="Oishi K."/>
            <person name="Rigoutsos I."/>
            <person name="Sano M."/>
            <person name="Sasaki A."/>
            <person name="Sasakura Y."/>
            <person name="Shoguchi E."/>
            <person name="Shin-i T."/>
            <person name="Spagnuolo A."/>
            <person name="Stainier D."/>
            <person name="Suzuki M.M."/>
            <person name="Tassy O."/>
            <person name="Takatori N."/>
            <person name="Tokuoka M."/>
            <person name="Yagi K."/>
            <person name="Yoshizaki F."/>
            <person name="Wada S."/>
            <person name="Zhang C."/>
            <person name="Hyatt P.D."/>
            <person name="Larimer F."/>
            <person name="Detter C."/>
            <person name="Doggett N."/>
            <person name="Glavina T."/>
            <person name="Hawkins T."/>
            <person name="Richardson P."/>
            <person name="Lucas S."/>
            <person name="Kohara Y."/>
            <person name="Levine M."/>
            <person name="Satoh N."/>
            <person name="Rokhsar D.S."/>
        </authorList>
    </citation>
    <scope>NUCLEOTIDE SEQUENCE [LARGE SCALE GENOMIC DNA]</scope>
</reference>
<evidence type="ECO:0000256" key="7">
    <source>
        <dbReference type="RuleBase" id="RU000682"/>
    </source>
</evidence>
<dbReference type="Proteomes" id="UP000008144">
    <property type="component" value="Chromosome 14"/>
</dbReference>
<name>F6YJR3_CIOIN</name>
<dbReference type="InterPro" id="IPR047152">
    <property type="entry name" value="Caudal_homeobox"/>
</dbReference>
<evidence type="ECO:0000256" key="2">
    <source>
        <dbReference type="ARBA" id="ARBA00010341"/>
    </source>
</evidence>
<dbReference type="OMA" id="PPYNDEY"/>
<sequence>MLCYAIDQQKSSIGQPTNMYRNPTPDPNPSPTSNQGFFQTYPPKEDHGRYPVPNYGIPQPHASTADPFYPSSLGGEYGSQFPAPPPPHLDAANWGPPVTYSGANFAPMMNSTWDMNSNFHPTHHPIISSAGPTYQLPTNLSPTSAVNGDGSPGSVPTTLTGIECFSTPPEMHGAPGLPPLHASQIPPAQRRPYEWISKNAYQNTQTQQVGKTRTKDKYRVVYSDHQRLELEKEFRFSRYITIRRKAELAGLLCLSERQIKIWFQNRRAKERKATKKTGEPSKDFDKDEAEAADDDITDHPMTSSPIQHMQSGCQYIPPDLSRDHGILESRDGGIAHASFYEMPQHGTMNYTQLNPMDIKPIIPTEAHRSLSSTSDDVTHGQPVMTSSHGNGNDV</sequence>
<reference evidence="10" key="2">
    <citation type="journal article" date="2008" name="Genome Biol.">
        <title>Improved genome assembly and evidence-based global gene model set for the chordate Ciona intestinalis: new insight into intron and operon populations.</title>
        <authorList>
            <person name="Satou Y."/>
            <person name="Mineta K."/>
            <person name="Ogasawara M."/>
            <person name="Sasakura Y."/>
            <person name="Shoguchi E."/>
            <person name="Ueno K."/>
            <person name="Yamada L."/>
            <person name="Matsumoto J."/>
            <person name="Wasserscheid J."/>
            <person name="Dewar K."/>
            <person name="Wiley G.B."/>
            <person name="Macmil S.L."/>
            <person name="Roe B.A."/>
            <person name="Zeller R.W."/>
            <person name="Hastings K.E."/>
            <person name="Lemaire P."/>
            <person name="Lindquist E."/>
            <person name="Endo T."/>
            <person name="Hotta K."/>
            <person name="Inaba K."/>
        </authorList>
    </citation>
    <scope>NUCLEOTIDE SEQUENCE [LARGE SCALE GENOMIC DNA]</scope>
    <source>
        <strain evidence="10">wild type</strain>
    </source>
</reference>
<dbReference type="GO" id="GO:0000977">
    <property type="term" value="F:RNA polymerase II transcription regulatory region sequence-specific DNA binding"/>
    <property type="evidence" value="ECO:0000318"/>
    <property type="project" value="GO_Central"/>
</dbReference>
<evidence type="ECO:0000256" key="4">
    <source>
        <dbReference type="ARBA" id="ARBA00023155"/>
    </source>
</evidence>
<dbReference type="GO" id="GO:0030154">
    <property type="term" value="P:cell differentiation"/>
    <property type="evidence" value="ECO:0000318"/>
    <property type="project" value="GO_Central"/>
</dbReference>
<dbReference type="AlphaFoldDB" id="F6YJR3"/>
<dbReference type="PROSITE" id="PS00027">
    <property type="entry name" value="HOMEOBOX_1"/>
    <property type="match status" value="1"/>
</dbReference>
<dbReference type="PANTHER" id="PTHR24332:SF9">
    <property type="entry name" value="HOMEOTIC PROTEIN CAUDAL"/>
    <property type="match status" value="1"/>
</dbReference>
<dbReference type="SUPFAM" id="SSF46689">
    <property type="entry name" value="Homeodomain-like"/>
    <property type="match status" value="1"/>
</dbReference>
<reference evidence="10" key="3">
    <citation type="submission" date="2025-08" db="UniProtKB">
        <authorList>
            <consortium name="Ensembl"/>
        </authorList>
    </citation>
    <scope>IDENTIFICATION</scope>
</reference>
<dbReference type="HOGENOM" id="CLU_700111_0_0_1"/>
<evidence type="ECO:0000256" key="8">
    <source>
        <dbReference type="SAM" id="MobiDB-lite"/>
    </source>
</evidence>
<proteinExistence type="inferred from homology"/>
<comment type="subcellular location">
    <subcellularLocation>
        <location evidence="1 6 7">Nucleus</location>
    </subcellularLocation>
</comment>
<dbReference type="CDD" id="cd00086">
    <property type="entry name" value="homeodomain"/>
    <property type="match status" value="1"/>
</dbReference>
<dbReference type="FunFam" id="1.10.10.60:FF:000909">
    <property type="match status" value="1"/>
</dbReference>
<feature type="region of interest" description="Disordered" evidence="8">
    <location>
        <begin position="268"/>
        <end position="289"/>
    </location>
</feature>
<feature type="compositionally biased region" description="Basic and acidic residues" evidence="8">
    <location>
        <begin position="276"/>
        <end position="285"/>
    </location>
</feature>
<dbReference type="EMBL" id="EAAA01001281">
    <property type="status" value="NOT_ANNOTATED_CDS"/>
    <property type="molecule type" value="Genomic_DNA"/>
</dbReference>
<keyword evidence="3 6" id="KW-0238">DNA-binding</keyword>
<dbReference type="PROSITE" id="PS50071">
    <property type="entry name" value="HOMEOBOX_2"/>
    <property type="match status" value="1"/>
</dbReference>